<keyword evidence="2" id="KW-1185">Reference proteome</keyword>
<dbReference type="InParanoid" id="A0A2S8SU55"/>
<dbReference type="Proteomes" id="UP000237684">
    <property type="component" value="Unassembled WGS sequence"/>
</dbReference>
<gene>
    <name evidence="1" type="ORF">B1R32_1057</name>
</gene>
<comment type="caution">
    <text evidence="1">The sequence shown here is derived from an EMBL/GenBank/DDBJ whole genome shotgun (WGS) entry which is preliminary data.</text>
</comment>
<protein>
    <submittedName>
        <fullName evidence="1">Uncharacterized protein</fullName>
    </submittedName>
</protein>
<reference evidence="1 2" key="1">
    <citation type="journal article" date="2018" name="Syst. Appl. Microbiol.">
        <title>Abditibacterium utsteinense sp. nov., the first cultivated member of candidate phylum FBP, isolated from ice-free Antarctic soil samples.</title>
        <authorList>
            <person name="Tahon G."/>
            <person name="Tytgat B."/>
            <person name="Lebbe L."/>
            <person name="Carlier A."/>
            <person name="Willems A."/>
        </authorList>
    </citation>
    <scope>NUCLEOTIDE SEQUENCE [LARGE SCALE GENOMIC DNA]</scope>
    <source>
        <strain evidence="1 2">LMG 29911</strain>
    </source>
</reference>
<organism evidence="1 2">
    <name type="scientific">Abditibacterium utsteinense</name>
    <dbReference type="NCBI Taxonomy" id="1960156"/>
    <lineage>
        <taxon>Bacteria</taxon>
        <taxon>Pseudomonadati</taxon>
        <taxon>Abditibacteriota</taxon>
        <taxon>Abditibacteriia</taxon>
        <taxon>Abditibacteriales</taxon>
        <taxon>Abditibacteriaceae</taxon>
        <taxon>Abditibacterium</taxon>
    </lineage>
</organism>
<evidence type="ECO:0000313" key="2">
    <source>
        <dbReference type="Proteomes" id="UP000237684"/>
    </source>
</evidence>
<sequence length="30" mass="3265">MSLKSLSPLYGRYAASTKALPFYGSELILS</sequence>
<accession>A0A2S8SU55</accession>
<proteinExistence type="predicted"/>
<dbReference type="AlphaFoldDB" id="A0A2S8SU55"/>
<dbReference type="EMBL" id="NIGF01000005">
    <property type="protein sequence ID" value="PQV64326.1"/>
    <property type="molecule type" value="Genomic_DNA"/>
</dbReference>
<name>A0A2S8SU55_9BACT</name>
<evidence type="ECO:0000313" key="1">
    <source>
        <dbReference type="EMBL" id="PQV64326.1"/>
    </source>
</evidence>